<evidence type="ECO:0000256" key="1">
    <source>
        <dbReference type="SAM" id="Coils"/>
    </source>
</evidence>
<accession>A0ABP7ZQH7</accession>
<name>A0ABP7ZQH7_9MICO</name>
<comment type="caution">
    <text evidence="2">The sequence shown here is derived from an EMBL/GenBank/DDBJ whole genome shotgun (WGS) entry which is preliminary data.</text>
</comment>
<reference evidence="3" key="1">
    <citation type="journal article" date="2019" name="Int. J. Syst. Evol. Microbiol.">
        <title>The Global Catalogue of Microorganisms (GCM) 10K type strain sequencing project: providing services to taxonomists for standard genome sequencing and annotation.</title>
        <authorList>
            <consortium name="The Broad Institute Genomics Platform"/>
            <consortium name="The Broad Institute Genome Sequencing Center for Infectious Disease"/>
            <person name="Wu L."/>
            <person name="Ma J."/>
        </authorList>
    </citation>
    <scope>NUCLEOTIDE SEQUENCE [LARGE SCALE GENOMIC DNA]</scope>
    <source>
        <strain evidence="3">JCM 17591</strain>
    </source>
</reference>
<dbReference type="InterPro" id="IPR021804">
    <property type="entry name" value="DUF3375"/>
</dbReference>
<protein>
    <recommendedName>
        <fullName evidence="4">DUF3375 domain-containing protein</fullName>
    </recommendedName>
</protein>
<keyword evidence="1" id="KW-0175">Coiled coil</keyword>
<keyword evidence="3" id="KW-1185">Reference proteome</keyword>
<evidence type="ECO:0000313" key="3">
    <source>
        <dbReference type="Proteomes" id="UP001501079"/>
    </source>
</evidence>
<proteinExistence type="predicted"/>
<gene>
    <name evidence="2" type="ORF">GCM10022287_02570</name>
</gene>
<feature type="coiled-coil region" evidence="1">
    <location>
        <begin position="140"/>
        <end position="167"/>
    </location>
</feature>
<dbReference type="Proteomes" id="UP001501079">
    <property type="component" value="Unassembled WGS sequence"/>
</dbReference>
<evidence type="ECO:0000313" key="2">
    <source>
        <dbReference type="EMBL" id="GAA4168037.1"/>
    </source>
</evidence>
<sequence length="491" mass="55385">MPASREDFADALKTPTIALLGSSTRHWVLPLFAEHLEGNANGVSPEWFHERVEEAARAAVQAGDWGNDRRDPADRCREWKDNNWLDTTVDSEGRIRYALSEHALKAIEIIRGIAEGQSAVTASRLGSIAHAVHELAAKVNPDKQARIRLIEERIQELQRQKDDIATDRIRAATVDEMQQALDEVVSMTRSLPADFRRLHALVEQRHQAVARRALSDAPTKAEMVIDYLREHDLLEQTAQGRAYLGFTDMLASGQAQIIRSDMDEILTQDFARTHMTAAQRTQLDTLFSTLLAEDFKVRDSYLRWTATLRRLITRNVDGRNQRVLTLIDQALSAGTQWALADPGRRTLDEDILGIGQATVHDAGGLRPWRETSRQTVHITPETIDEPIPIADREALRLAAGTSRRAVARTVNRLIRKRRLVTGTDAFEATRPEFQRLGTLVSLLDLAIDYGQVQTELSEAVHLERPDERSLKVVLPHLIFDREIHLNDKGRP</sequence>
<dbReference type="RefSeq" id="WP_344751460.1">
    <property type="nucleotide sequence ID" value="NZ_BAABBW010000001.1"/>
</dbReference>
<organism evidence="2 3">
    <name type="scientific">Gryllotalpicola koreensis</name>
    <dbReference type="NCBI Taxonomy" id="993086"/>
    <lineage>
        <taxon>Bacteria</taxon>
        <taxon>Bacillati</taxon>
        <taxon>Actinomycetota</taxon>
        <taxon>Actinomycetes</taxon>
        <taxon>Micrococcales</taxon>
        <taxon>Microbacteriaceae</taxon>
        <taxon>Gryllotalpicola</taxon>
    </lineage>
</organism>
<dbReference type="Pfam" id="PF11855">
    <property type="entry name" value="DUF3375"/>
    <property type="match status" value="1"/>
</dbReference>
<evidence type="ECO:0008006" key="4">
    <source>
        <dbReference type="Google" id="ProtNLM"/>
    </source>
</evidence>
<dbReference type="EMBL" id="BAABBW010000001">
    <property type="protein sequence ID" value="GAA4168037.1"/>
    <property type="molecule type" value="Genomic_DNA"/>
</dbReference>